<dbReference type="InterPro" id="IPR000719">
    <property type="entry name" value="Prot_kinase_dom"/>
</dbReference>
<evidence type="ECO:0000313" key="8">
    <source>
        <dbReference type="EMBL" id="KAL2634904.1"/>
    </source>
</evidence>
<dbReference type="PANTHER" id="PTHR44167">
    <property type="entry name" value="OVARIAN-SPECIFIC SERINE/THREONINE-PROTEIN KINASE LOK-RELATED"/>
    <property type="match status" value="1"/>
</dbReference>
<dbReference type="SMART" id="SM00220">
    <property type="entry name" value="S_TKc"/>
    <property type="match status" value="1"/>
</dbReference>
<keyword evidence="2 5" id="KW-0547">Nucleotide-binding</keyword>
<dbReference type="PROSITE" id="PS00108">
    <property type="entry name" value="PROTEIN_KINASE_ST"/>
    <property type="match status" value="1"/>
</dbReference>
<comment type="caution">
    <text evidence="8">The sequence shown here is derived from an EMBL/GenBank/DDBJ whole genome shotgun (WGS) entry which is preliminary data.</text>
</comment>
<feature type="domain" description="Protein kinase" evidence="7">
    <location>
        <begin position="26"/>
        <end position="291"/>
    </location>
</feature>
<dbReference type="PROSITE" id="PS00107">
    <property type="entry name" value="PROTEIN_KINASE_ATP"/>
    <property type="match status" value="1"/>
</dbReference>
<dbReference type="Gene3D" id="3.30.200.20">
    <property type="entry name" value="Phosphorylase Kinase, domain 1"/>
    <property type="match status" value="1"/>
</dbReference>
<dbReference type="PANTHER" id="PTHR44167:SF18">
    <property type="entry name" value="PROTEIN KINASE DOMAIN-CONTAINING PROTEIN"/>
    <property type="match status" value="1"/>
</dbReference>
<feature type="region of interest" description="Disordered" evidence="6">
    <location>
        <begin position="608"/>
        <end position="628"/>
    </location>
</feature>
<evidence type="ECO:0000256" key="2">
    <source>
        <dbReference type="ARBA" id="ARBA00022741"/>
    </source>
</evidence>
<reference evidence="8 9" key="1">
    <citation type="submission" date="2024-09" db="EMBL/GenBank/DDBJ databases">
        <title>Chromosome-scale assembly of Riccia fluitans.</title>
        <authorList>
            <person name="Paukszto L."/>
            <person name="Sawicki J."/>
            <person name="Karawczyk K."/>
            <person name="Piernik-Szablinska J."/>
            <person name="Szczecinska M."/>
            <person name="Mazdziarz M."/>
        </authorList>
    </citation>
    <scope>NUCLEOTIDE SEQUENCE [LARGE SCALE GENOMIC DNA]</scope>
    <source>
        <strain evidence="8">Rf_01</strain>
        <tissue evidence="8">Aerial parts of the thallus</tissue>
    </source>
</reference>
<accession>A0ABD1YWX0</accession>
<keyword evidence="9" id="KW-1185">Reference proteome</keyword>
<dbReference type="Pfam" id="PF00069">
    <property type="entry name" value="Pkinase"/>
    <property type="match status" value="2"/>
</dbReference>
<keyword evidence="4 5" id="KW-0067">ATP-binding</keyword>
<evidence type="ECO:0000259" key="7">
    <source>
        <dbReference type="PROSITE" id="PS50011"/>
    </source>
</evidence>
<evidence type="ECO:0000256" key="3">
    <source>
        <dbReference type="ARBA" id="ARBA00022777"/>
    </source>
</evidence>
<evidence type="ECO:0000256" key="6">
    <source>
        <dbReference type="SAM" id="MobiDB-lite"/>
    </source>
</evidence>
<keyword evidence="3" id="KW-0418">Kinase</keyword>
<dbReference type="SUPFAM" id="SSF56112">
    <property type="entry name" value="Protein kinase-like (PK-like)"/>
    <property type="match status" value="2"/>
</dbReference>
<dbReference type="Proteomes" id="UP001605036">
    <property type="component" value="Unassembled WGS sequence"/>
</dbReference>
<dbReference type="GO" id="GO:0016301">
    <property type="term" value="F:kinase activity"/>
    <property type="evidence" value="ECO:0007669"/>
    <property type="project" value="UniProtKB-KW"/>
</dbReference>
<protein>
    <recommendedName>
        <fullName evidence="7">Protein kinase domain-containing protein</fullName>
    </recommendedName>
</protein>
<organism evidence="8 9">
    <name type="scientific">Riccia fluitans</name>
    <dbReference type="NCBI Taxonomy" id="41844"/>
    <lineage>
        <taxon>Eukaryota</taxon>
        <taxon>Viridiplantae</taxon>
        <taxon>Streptophyta</taxon>
        <taxon>Embryophyta</taxon>
        <taxon>Marchantiophyta</taxon>
        <taxon>Marchantiopsida</taxon>
        <taxon>Marchantiidae</taxon>
        <taxon>Marchantiales</taxon>
        <taxon>Ricciaceae</taxon>
        <taxon>Riccia</taxon>
    </lineage>
</organism>
<name>A0ABD1YWX0_9MARC</name>
<dbReference type="InterPro" id="IPR017441">
    <property type="entry name" value="Protein_kinase_ATP_BS"/>
</dbReference>
<dbReference type="InterPro" id="IPR011009">
    <property type="entry name" value="Kinase-like_dom_sf"/>
</dbReference>
<proteinExistence type="predicted"/>
<keyword evidence="1" id="KW-0808">Transferase</keyword>
<gene>
    <name evidence="8" type="ORF">R1flu_006383</name>
</gene>
<dbReference type="InterPro" id="IPR008271">
    <property type="entry name" value="Ser/Thr_kinase_AS"/>
</dbReference>
<evidence type="ECO:0000313" key="9">
    <source>
        <dbReference type="Proteomes" id="UP001605036"/>
    </source>
</evidence>
<evidence type="ECO:0000256" key="4">
    <source>
        <dbReference type="ARBA" id="ARBA00022840"/>
    </source>
</evidence>
<dbReference type="PROSITE" id="PS50011">
    <property type="entry name" value="PROTEIN_KINASE_DOM"/>
    <property type="match status" value="2"/>
</dbReference>
<feature type="domain" description="Protein kinase" evidence="7">
    <location>
        <begin position="342"/>
        <end position="651"/>
    </location>
</feature>
<dbReference type="Gene3D" id="1.10.510.10">
    <property type="entry name" value="Transferase(Phosphotransferase) domain 1"/>
    <property type="match status" value="2"/>
</dbReference>
<evidence type="ECO:0000256" key="1">
    <source>
        <dbReference type="ARBA" id="ARBA00022679"/>
    </source>
</evidence>
<sequence length="651" mass="74515">MAAGQAPPDFVHVKVLQRSEDLSQHYTLHDPLGRGLYGSTMVATPANDPTSRFALKRQEKANYFYEIDPDGEILRFFKEIVIVNRILPKHPNIIEIKDVLVAPDDIFIVQELCARDMPTFYSQCDDASASRAFGQLVEAVNLCHEHGITHNDIKADNILFLDPNFMQLKLIDFGIADYRPEWAVKRYNDFDPSQWFSEEELPPISDGEIEPFNDIIALGKILHGMLSGQDIPFLGSGIIEDMQTTFRPRFEQFSPAALHLLSRIGPAPFGPDPDEDDDYWTLDRIRQHPWLTGEPFIHHEPVINLNEQFALLQYDMTVVKRLLKGWMVLPMKDLTKGRTMAYKFTDWLHRGDEQTKIQLVMAKRSDVHRAMKVLKGRMRGSSAQGVHETIPPLRIYLDMLITLRILPRHDNLVKIRDIYVDKQSISIIKELLDPYTLEDFFPLATDVSSRRIFKQITNAVRHLHHHGVVHMDLQIHHIVFTDGDFSHCKIINCSKALYVQQMAHLKHENFEPERYLTRELLEQMAKEAYFQVDISALGMILHAMMCNYWEPDSSLRGELPLPELEKFDHDAFDLLSKIGPEPYGPAQQDRNITIDAVCNHPWIRSSHEPQNNINLSGQSRNVAQEDSSADSILGLLQQGLLPGSSSPPTSD</sequence>
<evidence type="ECO:0000256" key="5">
    <source>
        <dbReference type="PROSITE-ProRule" id="PRU10141"/>
    </source>
</evidence>
<dbReference type="EMBL" id="JBHFFA010000003">
    <property type="protein sequence ID" value="KAL2634904.1"/>
    <property type="molecule type" value="Genomic_DNA"/>
</dbReference>
<dbReference type="GO" id="GO:0005524">
    <property type="term" value="F:ATP binding"/>
    <property type="evidence" value="ECO:0007669"/>
    <property type="project" value="UniProtKB-UniRule"/>
</dbReference>
<dbReference type="AlphaFoldDB" id="A0ABD1YWX0"/>
<feature type="binding site" evidence="5">
    <location>
        <position position="56"/>
    </location>
    <ligand>
        <name>ATP</name>
        <dbReference type="ChEBI" id="CHEBI:30616"/>
    </ligand>
</feature>